<dbReference type="Proteomes" id="UP000887566">
    <property type="component" value="Unplaced"/>
</dbReference>
<feature type="coiled-coil region" evidence="1">
    <location>
        <begin position="92"/>
        <end position="193"/>
    </location>
</feature>
<dbReference type="AlphaFoldDB" id="A0A914UK96"/>
<reference evidence="4" key="1">
    <citation type="submission" date="2022-11" db="UniProtKB">
        <authorList>
            <consortium name="WormBaseParasite"/>
        </authorList>
    </citation>
    <scope>IDENTIFICATION</scope>
</reference>
<evidence type="ECO:0000313" key="3">
    <source>
        <dbReference type="Proteomes" id="UP000887566"/>
    </source>
</evidence>
<sequence length="245" mass="27352">MFDGHPNLHRRHGLLSPYVLKLLFGVFLVFTVVYFYSDRSQNMQLLQLKSNEADTCAQKSDSLSAQLQVMYEHKSRLEKLLAEKQMSSARTIHDLEKQLKAASEKADSESNSALDCQSKVSSLQSQLNSLKEEKLHDDGQVQEELTKAKDDLSNAHRKLADLEKAKNTASEDVNSLSAQVKQLQVEVEQCASNDHNIEANAAVKRDERSNVPDKQVGVSQHLALSIVISKVRITANDVIVRGIGR</sequence>
<feature type="transmembrane region" description="Helical" evidence="2">
    <location>
        <begin position="18"/>
        <end position="36"/>
    </location>
</feature>
<protein>
    <submittedName>
        <fullName evidence="4">Uncharacterized protein</fullName>
    </submittedName>
</protein>
<dbReference type="WBParaSite" id="PSAMB.scaffold10535size4013.g33381.t1">
    <property type="protein sequence ID" value="PSAMB.scaffold10535size4013.g33381.t1"/>
    <property type="gene ID" value="PSAMB.scaffold10535size4013.g33381"/>
</dbReference>
<evidence type="ECO:0000256" key="2">
    <source>
        <dbReference type="SAM" id="Phobius"/>
    </source>
</evidence>
<proteinExistence type="predicted"/>
<keyword evidence="2" id="KW-1133">Transmembrane helix</keyword>
<keyword evidence="2" id="KW-0472">Membrane</keyword>
<evidence type="ECO:0000313" key="4">
    <source>
        <dbReference type="WBParaSite" id="PSAMB.scaffold10535size4013.g33381.t1"/>
    </source>
</evidence>
<accession>A0A914UK96</accession>
<evidence type="ECO:0000256" key="1">
    <source>
        <dbReference type="SAM" id="Coils"/>
    </source>
</evidence>
<dbReference type="Gene3D" id="1.10.287.1490">
    <property type="match status" value="1"/>
</dbReference>
<name>A0A914UK96_9BILA</name>
<keyword evidence="2" id="KW-0812">Transmembrane</keyword>
<keyword evidence="3" id="KW-1185">Reference proteome</keyword>
<keyword evidence="1" id="KW-0175">Coiled coil</keyword>
<organism evidence="3 4">
    <name type="scientific">Plectus sambesii</name>
    <dbReference type="NCBI Taxonomy" id="2011161"/>
    <lineage>
        <taxon>Eukaryota</taxon>
        <taxon>Metazoa</taxon>
        <taxon>Ecdysozoa</taxon>
        <taxon>Nematoda</taxon>
        <taxon>Chromadorea</taxon>
        <taxon>Plectida</taxon>
        <taxon>Plectina</taxon>
        <taxon>Plectoidea</taxon>
        <taxon>Plectidae</taxon>
        <taxon>Plectus</taxon>
    </lineage>
</organism>